<keyword evidence="2" id="KW-0732">Signal</keyword>
<dbReference type="EMBL" id="JBHSWH010000001">
    <property type="protein sequence ID" value="MFC6704968.1"/>
    <property type="molecule type" value="Genomic_DNA"/>
</dbReference>
<sequence>MRPVTRITVCALTIALSPAMVACGSTHVVSVTNPSSSSAGVDPNAPVPGAKTLADDARAAYRSAKSAHVHATIDQDGATQTIDIRGTMDGTNQELSVKDPSSGDATLRTVDDKYYIKGNQDFWESATKSSTTTAALLADKWVLAPHRMGSSSSVSKLTIRALLDGMLGDTALSDSELAGMKTSRASENGTALFVATGDDSNHDVNTFKVLADDGSNVAEVSGKSDDGSDGTAKFDGWNTQSHVDVPKGYVTFPDSPSAPTGTSAPGRDT</sequence>
<evidence type="ECO:0008006" key="5">
    <source>
        <dbReference type="Google" id="ProtNLM"/>
    </source>
</evidence>
<keyword evidence="4" id="KW-1185">Reference proteome</keyword>
<protein>
    <recommendedName>
        <fullName evidence="5">LppX_LprAFG lipoprotein</fullName>
    </recommendedName>
</protein>
<evidence type="ECO:0000313" key="4">
    <source>
        <dbReference type="Proteomes" id="UP001596298"/>
    </source>
</evidence>
<name>A0ABW2ADM4_9MICO</name>
<feature type="chain" id="PRO_5046675200" description="LppX_LprAFG lipoprotein" evidence="2">
    <location>
        <begin position="23"/>
        <end position="269"/>
    </location>
</feature>
<feature type="region of interest" description="Disordered" evidence="1">
    <location>
        <begin position="218"/>
        <end position="269"/>
    </location>
</feature>
<feature type="signal peptide" evidence="2">
    <location>
        <begin position="1"/>
        <end position="22"/>
    </location>
</feature>
<organism evidence="3 4">
    <name type="scientific">Flexivirga alba</name>
    <dbReference type="NCBI Taxonomy" id="702742"/>
    <lineage>
        <taxon>Bacteria</taxon>
        <taxon>Bacillati</taxon>
        <taxon>Actinomycetota</taxon>
        <taxon>Actinomycetes</taxon>
        <taxon>Micrococcales</taxon>
        <taxon>Dermacoccaceae</taxon>
        <taxon>Flexivirga</taxon>
    </lineage>
</organism>
<dbReference type="RefSeq" id="WP_382399682.1">
    <property type="nucleotide sequence ID" value="NZ_JBHSWH010000001.1"/>
</dbReference>
<proteinExistence type="predicted"/>
<comment type="caution">
    <text evidence="3">The sequence shown here is derived from an EMBL/GenBank/DDBJ whole genome shotgun (WGS) entry which is preliminary data.</text>
</comment>
<evidence type="ECO:0000256" key="1">
    <source>
        <dbReference type="SAM" id="MobiDB-lite"/>
    </source>
</evidence>
<dbReference type="Proteomes" id="UP001596298">
    <property type="component" value="Unassembled WGS sequence"/>
</dbReference>
<gene>
    <name evidence="3" type="ORF">ACFQDH_06720</name>
</gene>
<accession>A0ABW2ADM4</accession>
<evidence type="ECO:0000256" key="2">
    <source>
        <dbReference type="SAM" id="SignalP"/>
    </source>
</evidence>
<dbReference type="Gene3D" id="2.50.20.20">
    <property type="match status" value="1"/>
</dbReference>
<dbReference type="PROSITE" id="PS51257">
    <property type="entry name" value="PROKAR_LIPOPROTEIN"/>
    <property type="match status" value="1"/>
</dbReference>
<reference evidence="4" key="1">
    <citation type="journal article" date="2019" name="Int. J. Syst. Evol. Microbiol.">
        <title>The Global Catalogue of Microorganisms (GCM) 10K type strain sequencing project: providing services to taxonomists for standard genome sequencing and annotation.</title>
        <authorList>
            <consortium name="The Broad Institute Genomics Platform"/>
            <consortium name="The Broad Institute Genome Sequencing Center for Infectious Disease"/>
            <person name="Wu L."/>
            <person name="Ma J."/>
        </authorList>
    </citation>
    <scope>NUCLEOTIDE SEQUENCE [LARGE SCALE GENOMIC DNA]</scope>
    <source>
        <strain evidence="4">CCUG 58127</strain>
    </source>
</reference>
<evidence type="ECO:0000313" key="3">
    <source>
        <dbReference type="EMBL" id="MFC6704968.1"/>
    </source>
</evidence>